<proteinExistence type="predicted"/>
<accession>A0A0C3K1Z4</accession>
<dbReference type="InterPro" id="IPR049192">
    <property type="entry name" value="DUF4246_C"/>
</dbReference>
<dbReference type="OrthoDB" id="415532at2759"/>
<feature type="domain" description="DUF4246" evidence="1">
    <location>
        <begin position="1"/>
        <end position="341"/>
    </location>
</feature>
<dbReference type="InterPro" id="IPR025340">
    <property type="entry name" value="DUF4246"/>
</dbReference>
<reference evidence="2 3" key="1">
    <citation type="submission" date="2014-04" db="EMBL/GenBank/DDBJ databases">
        <authorList>
            <consortium name="DOE Joint Genome Institute"/>
            <person name="Kuo A."/>
            <person name="Girlanda M."/>
            <person name="Perotto S."/>
            <person name="Kohler A."/>
            <person name="Nagy L.G."/>
            <person name="Floudas D."/>
            <person name="Copeland A."/>
            <person name="Barry K.W."/>
            <person name="Cichocki N."/>
            <person name="Veneault-Fourrey C."/>
            <person name="LaButti K."/>
            <person name="Lindquist E.A."/>
            <person name="Lipzen A."/>
            <person name="Lundell T."/>
            <person name="Morin E."/>
            <person name="Murat C."/>
            <person name="Sun H."/>
            <person name="Tunlid A."/>
            <person name="Henrissat B."/>
            <person name="Grigoriev I.V."/>
            <person name="Hibbett D.S."/>
            <person name="Martin F."/>
            <person name="Nordberg H.P."/>
            <person name="Cantor M.N."/>
            <person name="Hua S.X."/>
        </authorList>
    </citation>
    <scope>NUCLEOTIDE SEQUENCE [LARGE SCALE GENOMIC DNA]</scope>
    <source>
        <strain evidence="2 3">MUT 4182</strain>
    </source>
</reference>
<dbReference type="STRING" id="1051891.A0A0C3K1Z4"/>
<organism evidence="2 3">
    <name type="scientific">Tulasnella calospora MUT 4182</name>
    <dbReference type="NCBI Taxonomy" id="1051891"/>
    <lineage>
        <taxon>Eukaryota</taxon>
        <taxon>Fungi</taxon>
        <taxon>Dikarya</taxon>
        <taxon>Basidiomycota</taxon>
        <taxon>Agaricomycotina</taxon>
        <taxon>Agaricomycetes</taxon>
        <taxon>Cantharellales</taxon>
        <taxon>Tulasnellaceae</taxon>
        <taxon>Tulasnella</taxon>
    </lineage>
</organism>
<feature type="non-terminal residue" evidence="2">
    <location>
        <position position="1"/>
    </location>
</feature>
<dbReference type="Pfam" id="PF14033">
    <property type="entry name" value="DUF4246"/>
    <property type="match status" value="1"/>
</dbReference>
<dbReference type="HOGENOM" id="CLU_012066_3_0_1"/>
<protein>
    <recommendedName>
        <fullName evidence="1">DUF4246 domain-containing protein</fullName>
    </recommendedName>
</protein>
<dbReference type="AlphaFoldDB" id="A0A0C3K1Z4"/>
<evidence type="ECO:0000313" key="2">
    <source>
        <dbReference type="EMBL" id="KIO15428.1"/>
    </source>
</evidence>
<dbReference type="EMBL" id="KN824090">
    <property type="protein sequence ID" value="KIO15428.1"/>
    <property type="molecule type" value="Genomic_DNA"/>
</dbReference>
<name>A0A0C3K1Z4_9AGAM</name>
<sequence length="411" mass="46860">LDLVHPSLFCAVYGRTQFWDSSNGDRCLEVLGVPDGDLDGWAYSDQFCWIPTDFQLGENGSAARALGYINNVHPEQNKDLISVIECLVGRFSLLWDRVLTDIHPKHHGKLPGRTKVTQRYEWTDDPEYPEPSWESEEELGSNEYKKRHELWKENRVLKQPTVDERGYQGSGTDITSRDATYSIQGKEVQIIVKLANIHLTPEDPAYFGGSWHVEGMANERIVASGIYYYDCENITESELAFRVAVNFEGAAYEQSDSEGISLVWGLESDEPSNQEVGAVKTSANRCIAFPNIYQHQVSSFKLADPTKPGHRKIVALFLVDPEDRIPSTSDIPPQQSHWTREAIFEALVNDNTRMKTSLPVELVDMVADRVDNVMTLEEAREYREELMNERTAFVDVVDERYFCTEFSFCEH</sequence>
<dbReference type="PANTHER" id="PTHR33119:SF1">
    <property type="entry name" value="FE2OG DIOXYGENASE DOMAIN-CONTAINING PROTEIN"/>
    <property type="match status" value="1"/>
</dbReference>
<dbReference type="PANTHER" id="PTHR33119">
    <property type="entry name" value="IFI3P"/>
    <property type="match status" value="1"/>
</dbReference>
<evidence type="ECO:0000313" key="3">
    <source>
        <dbReference type="Proteomes" id="UP000054248"/>
    </source>
</evidence>
<gene>
    <name evidence="2" type="ORF">M407DRAFT_34999</name>
</gene>
<reference evidence="3" key="2">
    <citation type="submission" date="2015-01" db="EMBL/GenBank/DDBJ databases">
        <title>Evolutionary Origins and Diversification of the Mycorrhizal Mutualists.</title>
        <authorList>
            <consortium name="DOE Joint Genome Institute"/>
            <consortium name="Mycorrhizal Genomics Consortium"/>
            <person name="Kohler A."/>
            <person name="Kuo A."/>
            <person name="Nagy L.G."/>
            <person name="Floudas D."/>
            <person name="Copeland A."/>
            <person name="Barry K.W."/>
            <person name="Cichocki N."/>
            <person name="Veneault-Fourrey C."/>
            <person name="LaButti K."/>
            <person name="Lindquist E.A."/>
            <person name="Lipzen A."/>
            <person name="Lundell T."/>
            <person name="Morin E."/>
            <person name="Murat C."/>
            <person name="Riley R."/>
            <person name="Ohm R."/>
            <person name="Sun H."/>
            <person name="Tunlid A."/>
            <person name="Henrissat B."/>
            <person name="Grigoriev I.V."/>
            <person name="Hibbett D.S."/>
            <person name="Martin F."/>
        </authorList>
    </citation>
    <scope>NUCLEOTIDE SEQUENCE [LARGE SCALE GENOMIC DNA]</scope>
    <source>
        <strain evidence="3">MUT 4182</strain>
    </source>
</reference>
<evidence type="ECO:0000259" key="1">
    <source>
        <dbReference type="Pfam" id="PF14033"/>
    </source>
</evidence>
<dbReference type="Proteomes" id="UP000054248">
    <property type="component" value="Unassembled WGS sequence"/>
</dbReference>
<keyword evidence="3" id="KW-1185">Reference proteome</keyword>